<evidence type="ECO:0000256" key="7">
    <source>
        <dbReference type="ARBA" id="ARBA00022777"/>
    </source>
</evidence>
<organism evidence="13 14">
    <name type="scientific">Candidatus Legionella polyplacis</name>
    <dbReference type="NCBI Taxonomy" id="2005262"/>
    <lineage>
        <taxon>Bacteria</taxon>
        <taxon>Pseudomonadati</taxon>
        <taxon>Pseudomonadota</taxon>
        <taxon>Gammaproteobacteria</taxon>
        <taxon>Legionellales</taxon>
        <taxon>Legionellaceae</taxon>
        <taxon>Legionella</taxon>
    </lineage>
</organism>
<dbReference type="InterPro" id="IPR018094">
    <property type="entry name" value="Thymidylate_kinase"/>
</dbReference>
<dbReference type="CDD" id="cd01672">
    <property type="entry name" value="TMPK"/>
    <property type="match status" value="1"/>
</dbReference>
<dbReference type="HAMAP" id="MF_00165">
    <property type="entry name" value="Thymidylate_kinase"/>
    <property type="match status" value="1"/>
</dbReference>
<dbReference type="NCBIfam" id="TIGR00041">
    <property type="entry name" value="DTMP_kinase"/>
    <property type="match status" value="1"/>
</dbReference>
<dbReference type="EMBL" id="CP135137">
    <property type="protein sequence ID" value="WWR11598.1"/>
    <property type="molecule type" value="Genomic_DNA"/>
</dbReference>
<accession>A0ABZ2GVW6</accession>
<gene>
    <name evidence="11 13" type="primary">tmk</name>
    <name evidence="13" type="ORF">RQL39_00270</name>
</gene>
<proteinExistence type="inferred from homology"/>
<name>A0ABZ2GVW6_9GAMM</name>
<dbReference type="InterPro" id="IPR027417">
    <property type="entry name" value="P-loop_NTPase"/>
</dbReference>
<dbReference type="PANTHER" id="PTHR10344">
    <property type="entry name" value="THYMIDYLATE KINASE"/>
    <property type="match status" value="1"/>
</dbReference>
<evidence type="ECO:0000256" key="3">
    <source>
        <dbReference type="ARBA" id="ARBA00017144"/>
    </source>
</evidence>
<dbReference type="PANTHER" id="PTHR10344:SF4">
    <property type="entry name" value="UMP-CMP KINASE 2, MITOCHONDRIAL"/>
    <property type="match status" value="1"/>
</dbReference>
<comment type="similarity">
    <text evidence="1 11">Belongs to the thymidylate kinase family.</text>
</comment>
<dbReference type="Gene3D" id="3.40.50.300">
    <property type="entry name" value="P-loop containing nucleotide triphosphate hydrolases"/>
    <property type="match status" value="1"/>
</dbReference>
<dbReference type="Proteomes" id="UP001368618">
    <property type="component" value="Chromosome"/>
</dbReference>
<dbReference type="EC" id="2.7.4.9" evidence="2 11"/>
<dbReference type="InterPro" id="IPR018095">
    <property type="entry name" value="Thymidylate_kin_CS"/>
</dbReference>
<sequence length="224" mass="26282">MLLIKSKVMKSNCGYFIVIEGLEGSGKSTILRLIKKYLILKNFIFKILTVRDPGGTFLGESIRKIITNKNINFLSFKAELLLFYAARVQLFEQVIQPALKKNICVLSDRFELSTFAYQYGGRKINKEFIIKLSKFCLNKFKPDLTFFLDITPKECFNRILKRNKIDRFEKESFYFFQCVYDTYHEFISSMKNVICINVCKKSLNEIFNLIISKLNNLIFNDESK</sequence>
<dbReference type="InterPro" id="IPR039430">
    <property type="entry name" value="Thymidylate_kin-like_dom"/>
</dbReference>
<keyword evidence="5 11" id="KW-0545">Nucleotide biosynthesis</keyword>
<evidence type="ECO:0000313" key="14">
    <source>
        <dbReference type="Proteomes" id="UP001368618"/>
    </source>
</evidence>
<keyword evidence="4 11" id="KW-0808">Transferase</keyword>
<keyword evidence="7 11" id="KW-0418">Kinase</keyword>
<feature type="binding site" evidence="11">
    <location>
        <begin position="21"/>
        <end position="28"/>
    </location>
    <ligand>
        <name>ATP</name>
        <dbReference type="ChEBI" id="CHEBI:30616"/>
    </ligand>
</feature>
<dbReference type="SUPFAM" id="SSF52540">
    <property type="entry name" value="P-loop containing nucleoside triphosphate hydrolases"/>
    <property type="match status" value="1"/>
</dbReference>
<keyword evidence="8 11" id="KW-0067">ATP-binding</keyword>
<evidence type="ECO:0000313" key="13">
    <source>
        <dbReference type="EMBL" id="WWR11598.1"/>
    </source>
</evidence>
<evidence type="ECO:0000256" key="9">
    <source>
        <dbReference type="ARBA" id="ARBA00029962"/>
    </source>
</evidence>
<evidence type="ECO:0000256" key="4">
    <source>
        <dbReference type="ARBA" id="ARBA00022679"/>
    </source>
</evidence>
<evidence type="ECO:0000256" key="8">
    <source>
        <dbReference type="ARBA" id="ARBA00022840"/>
    </source>
</evidence>
<evidence type="ECO:0000259" key="12">
    <source>
        <dbReference type="Pfam" id="PF02223"/>
    </source>
</evidence>
<keyword evidence="14" id="KW-1185">Reference proteome</keyword>
<protein>
    <recommendedName>
        <fullName evidence="3 11">Thymidylate kinase</fullName>
        <ecNumber evidence="2 11">2.7.4.9</ecNumber>
    </recommendedName>
    <alternativeName>
        <fullName evidence="9 11">dTMP kinase</fullName>
    </alternativeName>
</protein>
<feature type="domain" description="Thymidylate kinase-like" evidence="12">
    <location>
        <begin position="19"/>
        <end position="210"/>
    </location>
</feature>
<evidence type="ECO:0000256" key="5">
    <source>
        <dbReference type="ARBA" id="ARBA00022727"/>
    </source>
</evidence>
<dbReference type="RefSeq" id="WP_100114625.1">
    <property type="nucleotide sequence ID" value="NZ_CP021497.1"/>
</dbReference>
<evidence type="ECO:0000256" key="2">
    <source>
        <dbReference type="ARBA" id="ARBA00012980"/>
    </source>
</evidence>
<reference evidence="13" key="1">
    <citation type="submission" date="2023-09" db="EMBL/GenBank/DDBJ databases">
        <title>Genomes of two closely related lineages of the louse Polyplax serrata with different host specificities.</title>
        <authorList>
            <person name="Martinu J."/>
            <person name="Tarabai H."/>
            <person name="Stefka J."/>
            <person name="Hypsa V."/>
        </authorList>
    </citation>
    <scope>NUCLEOTIDE SEQUENCE [LARGE SCALE GENOMIC DNA]</scope>
    <source>
        <strain evidence="13">98ZLc_SE</strain>
    </source>
</reference>
<dbReference type="Pfam" id="PF02223">
    <property type="entry name" value="Thymidylate_kin"/>
    <property type="match status" value="1"/>
</dbReference>
<keyword evidence="6 11" id="KW-0547">Nucleotide-binding</keyword>
<evidence type="ECO:0000256" key="1">
    <source>
        <dbReference type="ARBA" id="ARBA00009776"/>
    </source>
</evidence>
<dbReference type="GO" id="GO:0004798">
    <property type="term" value="F:dTMP kinase activity"/>
    <property type="evidence" value="ECO:0007669"/>
    <property type="project" value="UniProtKB-EC"/>
</dbReference>
<evidence type="ECO:0000256" key="6">
    <source>
        <dbReference type="ARBA" id="ARBA00022741"/>
    </source>
</evidence>
<evidence type="ECO:0000256" key="10">
    <source>
        <dbReference type="ARBA" id="ARBA00048743"/>
    </source>
</evidence>
<comment type="catalytic activity">
    <reaction evidence="10 11">
        <text>dTMP + ATP = dTDP + ADP</text>
        <dbReference type="Rhea" id="RHEA:13517"/>
        <dbReference type="ChEBI" id="CHEBI:30616"/>
        <dbReference type="ChEBI" id="CHEBI:58369"/>
        <dbReference type="ChEBI" id="CHEBI:63528"/>
        <dbReference type="ChEBI" id="CHEBI:456216"/>
        <dbReference type="EC" id="2.7.4.9"/>
    </reaction>
</comment>
<evidence type="ECO:0000256" key="11">
    <source>
        <dbReference type="HAMAP-Rule" id="MF_00165"/>
    </source>
</evidence>
<dbReference type="PROSITE" id="PS01331">
    <property type="entry name" value="THYMIDYLATE_KINASE"/>
    <property type="match status" value="1"/>
</dbReference>
<comment type="function">
    <text evidence="11">Phosphorylation of dTMP to form dTDP in both de novo and salvage pathways of dTTP synthesis.</text>
</comment>